<dbReference type="Pfam" id="PF01494">
    <property type="entry name" value="FAD_binding_3"/>
    <property type="match status" value="1"/>
</dbReference>
<comment type="similarity">
    <text evidence="1">Belongs to the PheA/TfdB FAD monooxygenase family.</text>
</comment>
<dbReference type="Gene3D" id="3.30.9.10">
    <property type="entry name" value="D-Amino Acid Oxidase, subunit A, domain 2"/>
    <property type="match status" value="1"/>
</dbReference>
<keyword evidence="5" id="KW-0560">Oxidoreductase</keyword>
<dbReference type="InterPro" id="IPR050641">
    <property type="entry name" value="RIFMO-like"/>
</dbReference>
<dbReference type="InterPro" id="IPR036291">
    <property type="entry name" value="NAD(P)-bd_dom_sf"/>
</dbReference>
<feature type="domain" description="Phenol hydroxylase-like C-terminal dimerisation" evidence="7">
    <location>
        <begin position="655"/>
        <end position="854"/>
    </location>
</feature>
<keyword evidence="2" id="KW-0285">Flavoprotein</keyword>
<dbReference type="Proteomes" id="UP001148299">
    <property type="component" value="Unassembled WGS sequence"/>
</dbReference>
<feature type="domain" description="FAD-binding" evidence="6">
    <location>
        <begin position="277"/>
        <end position="623"/>
    </location>
</feature>
<dbReference type="PANTHER" id="PTHR43004">
    <property type="entry name" value="TRK SYSTEM POTASSIUM UPTAKE PROTEIN"/>
    <property type="match status" value="1"/>
</dbReference>
<dbReference type="GO" id="GO:0071949">
    <property type="term" value="F:FAD binding"/>
    <property type="evidence" value="ECO:0007669"/>
    <property type="project" value="InterPro"/>
</dbReference>
<dbReference type="InterPro" id="IPR038220">
    <property type="entry name" value="PHOX_C_sf"/>
</dbReference>
<dbReference type="Gene3D" id="3.40.50.720">
    <property type="entry name" value="NAD(P)-binding Rossmann-like Domain"/>
    <property type="match status" value="1"/>
</dbReference>
<evidence type="ECO:0000259" key="6">
    <source>
        <dbReference type="Pfam" id="PF01494"/>
    </source>
</evidence>
<sequence length="857" mass="94478">MGVSFASHTDTRYLKKHQILNHVQRRTALVTGGARGCGLAFARGLAEAGANVAIFDVVSPEDAFHAIEKECGVRTAFYRVDISSQESLEDGFGNFQRDFDNALDICVPCAGINRHLPFLEFTYKDHQDLLSINVLGLYFTAQLAAKQMIANKTKHGSIILVASMASHIAVRSQMCSAYCGTKGAVKSMCPAIAKELAEYNIRVNTISPGFVKTEMTASFPHLLEGWKSEAMNGRIADPEDIMGACVFLASDASSYMTGSDIVVDDNEDYGESGGASTTVVVVGAGPSGLMLATNLVRFGISVVVLDDRPDKTSTGKADGMQPKTIETFKQLRLADPLLKNGARVFDISFWESTANHPLRRTGRKLHYPDHLVGASDPYILLAHQGMVEEGVFVTRNSRFTSCLRVEANQLEIKYEDMEKKEIRTVKADYLVGCDGARSKVRSFIPDADLEGEITNAAWGVMDGVLDTDFPDLWSKVALRSESAGSILLIPRERGMTRLYVELSSSGGERVDKAKATPEYVTQRARDAMHPFKVEWKSVEWFGTYVVGQRVAKRFMDDDAKIFIAGDAGHCHSALAAQGANTSMHDSFNLAWKLNLVSRGLAKPSLLHTYEEERQKVAYDLINFDVEHCKAFSEGEVALAKNFDDNIRFIAGIGAEYNPGMLTRASRVPCRLQAGMLQSPAKVTRYIDANPVDIQLDIPILGQFKVYIFVPQLSAAMNALRSICQQLEDTLAKISDPASRSYQKLPRGSSPSDEFQQIQRYNSVSKAFTFGMVTKSDQSEFEIADLPQILRDSQWTLYLDNIQSPSCTERWIGDLAQGSIGMAVVRPDGYIGMVESWDDTEVANASEALEEYFSFMVL</sequence>
<dbReference type="Gene3D" id="3.50.50.60">
    <property type="entry name" value="FAD/NAD(P)-binding domain"/>
    <property type="match status" value="1"/>
</dbReference>
<organism evidence="8 9">
    <name type="scientific">Penicillium brevicompactum</name>
    <dbReference type="NCBI Taxonomy" id="5074"/>
    <lineage>
        <taxon>Eukaryota</taxon>
        <taxon>Fungi</taxon>
        <taxon>Dikarya</taxon>
        <taxon>Ascomycota</taxon>
        <taxon>Pezizomycotina</taxon>
        <taxon>Eurotiomycetes</taxon>
        <taxon>Eurotiomycetidae</taxon>
        <taxon>Eurotiales</taxon>
        <taxon>Aspergillaceae</taxon>
        <taxon>Penicillium</taxon>
    </lineage>
</organism>
<dbReference type="GO" id="GO:0016709">
    <property type="term" value="F:oxidoreductase activity, acting on paired donors, with incorporation or reduction of molecular oxygen, NAD(P)H as one donor, and incorporation of one atom of oxygen"/>
    <property type="evidence" value="ECO:0007669"/>
    <property type="project" value="UniProtKB-ARBA"/>
</dbReference>
<evidence type="ECO:0000313" key="9">
    <source>
        <dbReference type="Proteomes" id="UP001148299"/>
    </source>
</evidence>
<evidence type="ECO:0000256" key="4">
    <source>
        <dbReference type="ARBA" id="ARBA00022857"/>
    </source>
</evidence>
<keyword evidence="8" id="KW-0503">Monooxygenase</keyword>
<dbReference type="SUPFAM" id="SSF52833">
    <property type="entry name" value="Thioredoxin-like"/>
    <property type="match status" value="1"/>
</dbReference>
<gene>
    <name evidence="8" type="ORF">N7541_010893</name>
</gene>
<evidence type="ECO:0000256" key="5">
    <source>
        <dbReference type="ARBA" id="ARBA00023002"/>
    </source>
</evidence>
<name>A0A9W9QRR0_PENBR</name>
<dbReference type="PANTHER" id="PTHR43004:SF4">
    <property type="entry name" value="FAD-BINDING DOMAIN-CONTAINING PROTEIN"/>
    <property type="match status" value="1"/>
</dbReference>
<dbReference type="InterPro" id="IPR036249">
    <property type="entry name" value="Thioredoxin-like_sf"/>
</dbReference>
<evidence type="ECO:0000313" key="8">
    <source>
        <dbReference type="EMBL" id="KAJ5341769.1"/>
    </source>
</evidence>
<dbReference type="SUPFAM" id="SSF51905">
    <property type="entry name" value="FAD/NAD(P)-binding domain"/>
    <property type="match status" value="1"/>
</dbReference>
<keyword evidence="4" id="KW-0521">NADP</keyword>
<dbReference type="SUPFAM" id="SSF54373">
    <property type="entry name" value="FAD-linked reductases, C-terminal domain"/>
    <property type="match status" value="1"/>
</dbReference>
<proteinExistence type="inferred from homology"/>
<keyword evidence="9" id="KW-1185">Reference proteome</keyword>
<dbReference type="EMBL" id="JAPZBR010000008">
    <property type="protein sequence ID" value="KAJ5341769.1"/>
    <property type="molecule type" value="Genomic_DNA"/>
</dbReference>
<dbReference type="AlphaFoldDB" id="A0A9W9QRR0"/>
<evidence type="ECO:0000256" key="3">
    <source>
        <dbReference type="ARBA" id="ARBA00022827"/>
    </source>
</evidence>
<dbReference type="PRINTS" id="PR00420">
    <property type="entry name" value="RNGMNOXGNASE"/>
</dbReference>
<dbReference type="InterPro" id="IPR036188">
    <property type="entry name" value="FAD/NAD-bd_sf"/>
</dbReference>
<dbReference type="InterPro" id="IPR012941">
    <property type="entry name" value="Phe_hydrox_C_dim_dom"/>
</dbReference>
<dbReference type="PROSITE" id="PS00061">
    <property type="entry name" value="ADH_SHORT"/>
    <property type="match status" value="1"/>
</dbReference>
<reference evidence="8" key="1">
    <citation type="submission" date="2022-12" db="EMBL/GenBank/DDBJ databases">
        <authorList>
            <person name="Petersen C."/>
        </authorList>
    </citation>
    <scope>NUCLEOTIDE SEQUENCE</scope>
    <source>
        <strain evidence="8">IBT 35675</strain>
    </source>
</reference>
<evidence type="ECO:0000256" key="1">
    <source>
        <dbReference type="ARBA" id="ARBA00007801"/>
    </source>
</evidence>
<reference evidence="8" key="2">
    <citation type="journal article" date="2023" name="IMA Fungus">
        <title>Comparative genomic study of the Penicillium genus elucidates a diverse pangenome and 15 lateral gene transfer events.</title>
        <authorList>
            <person name="Petersen C."/>
            <person name="Sorensen T."/>
            <person name="Nielsen M.R."/>
            <person name="Sondergaard T.E."/>
            <person name="Sorensen J.L."/>
            <person name="Fitzpatrick D.A."/>
            <person name="Frisvad J.C."/>
            <person name="Nielsen K.L."/>
        </authorList>
    </citation>
    <scope>NUCLEOTIDE SEQUENCE</scope>
    <source>
        <strain evidence="8">IBT 35675</strain>
    </source>
</reference>
<protein>
    <submittedName>
        <fullName evidence="8">Monooxygenase FAD-binding</fullName>
    </submittedName>
</protein>
<dbReference type="Gene3D" id="3.40.30.20">
    <property type="match status" value="1"/>
</dbReference>
<dbReference type="InterPro" id="IPR020904">
    <property type="entry name" value="Sc_DH/Rdtase_CS"/>
</dbReference>
<keyword evidence="3" id="KW-0274">FAD</keyword>
<dbReference type="Pfam" id="PF13561">
    <property type="entry name" value="adh_short_C2"/>
    <property type="match status" value="1"/>
</dbReference>
<dbReference type="FunFam" id="3.40.50.720:FF:000084">
    <property type="entry name" value="Short-chain dehydrogenase reductase"/>
    <property type="match status" value="1"/>
</dbReference>
<comment type="caution">
    <text evidence="8">The sequence shown here is derived from an EMBL/GenBank/DDBJ whole genome shotgun (WGS) entry which is preliminary data.</text>
</comment>
<evidence type="ECO:0000256" key="2">
    <source>
        <dbReference type="ARBA" id="ARBA00022630"/>
    </source>
</evidence>
<accession>A0A9W9QRR0</accession>
<evidence type="ECO:0000259" key="7">
    <source>
        <dbReference type="Pfam" id="PF07976"/>
    </source>
</evidence>
<dbReference type="Pfam" id="PF07976">
    <property type="entry name" value="Phe_hydrox_dim"/>
    <property type="match status" value="1"/>
</dbReference>
<dbReference type="InterPro" id="IPR002938">
    <property type="entry name" value="FAD-bd"/>
</dbReference>
<dbReference type="SUPFAM" id="SSF51735">
    <property type="entry name" value="NAD(P)-binding Rossmann-fold domains"/>
    <property type="match status" value="1"/>
</dbReference>
<dbReference type="InterPro" id="IPR002347">
    <property type="entry name" value="SDR_fam"/>
</dbReference>